<protein>
    <recommendedName>
        <fullName evidence="3">Polymerase nucleotidyl transferase domain-containing protein</fullName>
    </recommendedName>
</protein>
<dbReference type="Proteomes" id="UP001595719">
    <property type="component" value="Unassembled WGS sequence"/>
</dbReference>
<comment type="caution">
    <text evidence="1">The sequence shown here is derived from an EMBL/GenBank/DDBJ whole genome shotgun (WGS) entry which is preliminary data.</text>
</comment>
<evidence type="ECO:0000313" key="1">
    <source>
        <dbReference type="EMBL" id="MFC4392759.1"/>
    </source>
</evidence>
<accession>A0ABV8W7Q2</accession>
<reference evidence="2" key="1">
    <citation type="journal article" date="2019" name="Int. J. Syst. Evol. Microbiol.">
        <title>The Global Catalogue of Microorganisms (GCM) 10K type strain sequencing project: providing services to taxonomists for standard genome sequencing and annotation.</title>
        <authorList>
            <consortium name="The Broad Institute Genomics Platform"/>
            <consortium name="The Broad Institute Genome Sequencing Center for Infectious Disease"/>
            <person name="Wu L."/>
            <person name="Ma J."/>
        </authorList>
    </citation>
    <scope>NUCLEOTIDE SEQUENCE [LARGE SCALE GENOMIC DNA]</scope>
    <source>
        <strain evidence="2">CGMCC 1.15345</strain>
    </source>
</reference>
<proteinExistence type="predicted"/>
<dbReference type="RefSeq" id="WP_179002785.1">
    <property type="nucleotide sequence ID" value="NZ_JBHSCO010000005.1"/>
</dbReference>
<organism evidence="1 2">
    <name type="scientific">Flavobacterium quisquiliarum</name>
    <dbReference type="NCBI Taxonomy" id="1834436"/>
    <lineage>
        <taxon>Bacteria</taxon>
        <taxon>Pseudomonadati</taxon>
        <taxon>Bacteroidota</taxon>
        <taxon>Flavobacteriia</taxon>
        <taxon>Flavobacteriales</taxon>
        <taxon>Flavobacteriaceae</taxon>
        <taxon>Flavobacterium</taxon>
    </lineage>
</organism>
<sequence length="260" mass="30116">MKPSIYQIFGSENSLDVDLVFFIEKIPETIVGKLALSKELSQSIVSFFPEKVINANLAVCKNGHLTEVYKGTTDELNNALFYTYDFHKQKQENQIVKLLVRDVDLKFLRSTRIILSFVSKTEYRVLVKNALKGNLSEKINVLEKLDLTKIISFGKGKNNNDIIKSIAFQLGQCMALQENKELYTKNQIAEHFPELRKYLFREENVNLNDLQKGLLYFVELLKTRSLNMKKTFEYRYKKKTILTTQNNCAVAFESLFKGKN</sequence>
<keyword evidence="2" id="KW-1185">Reference proteome</keyword>
<evidence type="ECO:0008006" key="3">
    <source>
        <dbReference type="Google" id="ProtNLM"/>
    </source>
</evidence>
<dbReference type="EMBL" id="JBHSCO010000005">
    <property type="protein sequence ID" value="MFC4392759.1"/>
    <property type="molecule type" value="Genomic_DNA"/>
</dbReference>
<gene>
    <name evidence="1" type="ORF">ACFOY0_17320</name>
</gene>
<evidence type="ECO:0000313" key="2">
    <source>
        <dbReference type="Proteomes" id="UP001595719"/>
    </source>
</evidence>
<name>A0ABV8W7Q2_9FLAO</name>